<proteinExistence type="predicted"/>
<keyword evidence="3" id="KW-1185">Reference proteome</keyword>
<dbReference type="RefSeq" id="WP_232648415.1">
    <property type="nucleotide sequence ID" value="NZ_JAJSBI010000004.1"/>
</dbReference>
<organism evidence="2 3">
    <name type="scientific">Streptomyces guryensis</name>
    <dbReference type="NCBI Taxonomy" id="2886947"/>
    <lineage>
        <taxon>Bacteria</taxon>
        <taxon>Bacillati</taxon>
        <taxon>Actinomycetota</taxon>
        <taxon>Actinomycetes</taxon>
        <taxon>Kitasatosporales</taxon>
        <taxon>Streptomycetaceae</taxon>
        <taxon>Streptomyces</taxon>
    </lineage>
</organism>
<sequence>MPRLPHLVGTTTAAVALAVLATAPASADELTVSQPRVVAHFDLAAGQTPENIAVEPDGSADLTFASARQVAHVTRDGNASIRATLPEEPNPNTPVLKAATVFGIARAHDGTLYVDYATGTDKTGIWRIAPDGSAPRQIAQLPTTALPNGLALDERHGVLYAADSAQGIVWRVPRAGGTPTVWAKDTALDPVPVTGAGFGANGVKVHGGAVWVSNSDRGTLLRIPVRPNGSAGAVETRATGLTNVDDFTFPGPHDDTVLAALIGVSELVEVRPDGTHSVVLTQADGLSNPTSVAVRGCTLYVNSAAYFTQQDPNLLVAHLDR</sequence>
<dbReference type="InterPro" id="IPR052998">
    <property type="entry name" value="Hetero-Diels-Alderase-like"/>
</dbReference>
<dbReference type="PANTHER" id="PTHR42060">
    <property type="entry name" value="NHL REPEAT-CONTAINING PROTEIN-RELATED"/>
    <property type="match status" value="1"/>
</dbReference>
<protein>
    <submittedName>
        <fullName evidence="2">SMP-30/gluconolactonase/LRE family protein</fullName>
    </submittedName>
</protein>
<gene>
    <name evidence="2" type="ORF">LJ657_10025</name>
</gene>
<dbReference type="EMBL" id="JAJSBI010000004">
    <property type="protein sequence ID" value="MCD9874005.1"/>
    <property type="molecule type" value="Genomic_DNA"/>
</dbReference>
<evidence type="ECO:0000313" key="3">
    <source>
        <dbReference type="Proteomes" id="UP001108029"/>
    </source>
</evidence>
<feature type="chain" id="PRO_5040242618" evidence="1">
    <location>
        <begin position="28"/>
        <end position="321"/>
    </location>
</feature>
<dbReference type="AlphaFoldDB" id="A0A9Q3Z959"/>
<evidence type="ECO:0000256" key="1">
    <source>
        <dbReference type="SAM" id="SignalP"/>
    </source>
</evidence>
<keyword evidence="1" id="KW-0732">Signal</keyword>
<dbReference type="Proteomes" id="UP001108029">
    <property type="component" value="Unassembled WGS sequence"/>
</dbReference>
<reference evidence="2" key="1">
    <citation type="submission" date="2021-12" db="EMBL/GenBank/DDBJ databases">
        <authorList>
            <person name="Lee J.-H."/>
            <person name="Kim S.-B."/>
        </authorList>
    </citation>
    <scope>NUCLEOTIDE SEQUENCE</scope>
    <source>
        <strain evidence="2">NR30</strain>
    </source>
</reference>
<feature type="signal peptide" evidence="1">
    <location>
        <begin position="1"/>
        <end position="27"/>
    </location>
</feature>
<comment type="caution">
    <text evidence="2">The sequence shown here is derived from an EMBL/GenBank/DDBJ whole genome shotgun (WGS) entry which is preliminary data.</text>
</comment>
<dbReference type="InterPro" id="IPR011042">
    <property type="entry name" value="6-blade_b-propeller_TolB-like"/>
</dbReference>
<dbReference type="PANTHER" id="PTHR42060:SF1">
    <property type="entry name" value="NHL REPEAT-CONTAINING PROTEIN"/>
    <property type="match status" value="1"/>
</dbReference>
<dbReference type="SUPFAM" id="SSF63829">
    <property type="entry name" value="Calcium-dependent phosphotriesterase"/>
    <property type="match status" value="1"/>
</dbReference>
<name>A0A9Q3Z959_9ACTN</name>
<accession>A0A9Q3Z959</accession>
<dbReference type="Gene3D" id="2.120.10.30">
    <property type="entry name" value="TolB, C-terminal domain"/>
    <property type="match status" value="1"/>
</dbReference>
<evidence type="ECO:0000313" key="2">
    <source>
        <dbReference type="EMBL" id="MCD9874005.1"/>
    </source>
</evidence>